<protein>
    <recommendedName>
        <fullName evidence="3">DNA-binding protein</fullName>
    </recommendedName>
</protein>
<dbReference type="EMBL" id="RJLS01000009">
    <property type="protein sequence ID" value="RNM24190.1"/>
    <property type="molecule type" value="Genomic_DNA"/>
</dbReference>
<gene>
    <name evidence="1" type="ORF">EFS38_08470</name>
</gene>
<keyword evidence="2" id="KW-1185">Reference proteome</keyword>
<evidence type="ECO:0000313" key="1">
    <source>
        <dbReference type="EMBL" id="RNM24190.1"/>
    </source>
</evidence>
<accession>A0ABX9WVS8</accession>
<comment type="caution">
    <text evidence="1">The sequence shown here is derived from an EMBL/GenBank/DDBJ whole genome shotgun (WGS) entry which is preliminary data.</text>
</comment>
<sequence>MNTLPSRQMLKQIIQQLNAGIVNRSQVSEWAFSIIDNDEIRVTDQVIWKTLERLGAVDLPSTDRDYLYEKDDFICWLKELDE</sequence>
<dbReference type="Proteomes" id="UP000271870">
    <property type="component" value="Unassembled WGS sequence"/>
</dbReference>
<evidence type="ECO:0008006" key="3">
    <source>
        <dbReference type="Google" id="ProtNLM"/>
    </source>
</evidence>
<organism evidence="1 2">
    <name type="scientific">Dickeya undicola</name>
    <dbReference type="NCBI Taxonomy" id="1577887"/>
    <lineage>
        <taxon>Bacteria</taxon>
        <taxon>Pseudomonadati</taxon>
        <taxon>Pseudomonadota</taxon>
        <taxon>Gammaproteobacteria</taxon>
        <taxon>Enterobacterales</taxon>
        <taxon>Pectobacteriaceae</taxon>
        <taxon>Dickeya</taxon>
    </lineage>
</organism>
<reference evidence="1 2" key="1">
    <citation type="submission" date="2018-11" db="EMBL/GenBank/DDBJ databases">
        <title>Characterization of surface water Dickeya isolates.</title>
        <authorList>
            <person name="Van Gijsegem F."/>
            <person name="Pedron J."/>
        </authorList>
    </citation>
    <scope>NUCLEOTIDE SEQUENCE [LARGE SCALE GENOMIC DNA]</scope>
    <source>
        <strain evidence="1 2">FVG10-MFV-A16</strain>
    </source>
</reference>
<name>A0ABX9WVS8_9GAMM</name>
<proteinExistence type="predicted"/>
<evidence type="ECO:0000313" key="2">
    <source>
        <dbReference type="Proteomes" id="UP000271870"/>
    </source>
</evidence>